<dbReference type="GO" id="GO:0040037">
    <property type="term" value="P:negative regulation of fibroblast growth factor receptor signaling pathway"/>
    <property type="evidence" value="ECO:0007669"/>
    <property type="project" value="TreeGrafter"/>
</dbReference>
<protein>
    <recommendedName>
        <fullName evidence="4">Protein sprouty homolog 2</fullName>
    </recommendedName>
</protein>
<dbReference type="PROSITE" id="PS51227">
    <property type="entry name" value="SPR"/>
    <property type="match status" value="1"/>
</dbReference>
<dbReference type="OrthoDB" id="10038884at2759"/>
<evidence type="ECO:0000256" key="2">
    <source>
        <dbReference type="ARBA" id="ARBA00004496"/>
    </source>
</evidence>
<feature type="compositionally biased region" description="Basic and acidic residues" evidence="8">
    <location>
        <begin position="13"/>
        <end position="25"/>
    </location>
</feature>
<gene>
    <name evidence="9" type="ORF">JZ751_027257</name>
</gene>
<proteinExistence type="inferred from homology"/>
<comment type="caution">
    <text evidence="9">The sequence shown here is derived from an EMBL/GenBank/DDBJ whole genome shotgun (WGS) entry which is preliminary data.</text>
</comment>
<dbReference type="GO" id="GO:0016020">
    <property type="term" value="C:membrane"/>
    <property type="evidence" value="ECO:0007669"/>
    <property type="project" value="UniProtKB-SubCell"/>
</dbReference>
<dbReference type="GO" id="GO:0005829">
    <property type="term" value="C:cytosol"/>
    <property type="evidence" value="ECO:0007669"/>
    <property type="project" value="TreeGrafter"/>
</dbReference>
<feature type="region of interest" description="Disordered" evidence="8">
    <location>
        <begin position="42"/>
        <end position="67"/>
    </location>
</feature>
<evidence type="ECO:0000256" key="7">
    <source>
        <dbReference type="ARBA" id="ARBA00023136"/>
    </source>
</evidence>
<feature type="region of interest" description="Disordered" evidence="8">
    <location>
        <begin position="1"/>
        <end position="27"/>
    </location>
</feature>
<comment type="subcellular location">
    <subcellularLocation>
        <location evidence="2">Cytoplasm</location>
    </subcellularLocation>
    <subcellularLocation>
        <location evidence="1">Membrane</location>
    </subcellularLocation>
</comment>
<evidence type="ECO:0000256" key="5">
    <source>
        <dbReference type="ARBA" id="ARBA00022473"/>
    </source>
</evidence>
<evidence type="ECO:0000256" key="4">
    <source>
        <dbReference type="ARBA" id="ARBA00018854"/>
    </source>
</evidence>
<evidence type="ECO:0000313" key="9">
    <source>
        <dbReference type="EMBL" id="KAG9338008.1"/>
    </source>
</evidence>
<dbReference type="Proteomes" id="UP000824540">
    <property type="component" value="Unassembled WGS sequence"/>
</dbReference>
<dbReference type="PANTHER" id="PTHR12365:SF8">
    <property type="entry name" value="PROTEIN SPROUTY HOMOLOG 2"/>
    <property type="match status" value="1"/>
</dbReference>
<evidence type="ECO:0000256" key="6">
    <source>
        <dbReference type="ARBA" id="ARBA00022490"/>
    </source>
</evidence>
<dbReference type="GO" id="GO:0048513">
    <property type="term" value="P:animal organ development"/>
    <property type="evidence" value="ECO:0007669"/>
    <property type="project" value="TreeGrafter"/>
</dbReference>
<dbReference type="InterPro" id="IPR007875">
    <property type="entry name" value="Sprouty"/>
</dbReference>
<evidence type="ECO:0000256" key="1">
    <source>
        <dbReference type="ARBA" id="ARBA00004370"/>
    </source>
</evidence>
<dbReference type="PANTHER" id="PTHR12365">
    <property type="entry name" value="SPROUTY"/>
    <property type="match status" value="1"/>
</dbReference>
<dbReference type="GO" id="GO:0046580">
    <property type="term" value="P:negative regulation of Ras protein signal transduction"/>
    <property type="evidence" value="ECO:0007669"/>
    <property type="project" value="TreeGrafter"/>
</dbReference>
<dbReference type="Pfam" id="PF05210">
    <property type="entry name" value="Sprouty"/>
    <property type="match status" value="1"/>
</dbReference>
<sequence>MEAGIRPPTPDSRGQRGESDLREPRFQQVRVLSLDQVHTVRSSNEYTDGPVVPAARPGSKLVPLQHSPGRKRELEPCLLRSAHRGQHQQCQTPSPPATPLNSGRRTLSEQRLMGNLVVAEVHPSSTKVKQEELKLPEEAVIGHAHVCADCGRCQCAECVCPRALPSCWACEQRCVCSAETLLEYATCVCCVKALFYHCSSDDEDACADRPFSCAPSRRGLRWATVAVATLFLPCLLCYPPAKACLWLAKGCYRHLEGPGCRCGRSEGAQCKKEKANAR</sequence>
<dbReference type="AlphaFoldDB" id="A0A8T2NK85"/>
<reference evidence="9" key="1">
    <citation type="thesis" date="2021" institute="BYU ScholarsArchive" country="Provo, UT, USA">
        <title>Applications of and Algorithms for Genome Assembly and Genomic Analyses with an Emphasis on Marine Teleosts.</title>
        <authorList>
            <person name="Pickett B.D."/>
        </authorList>
    </citation>
    <scope>NUCLEOTIDE SEQUENCE</scope>
    <source>
        <strain evidence="9">HI-2016</strain>
    </source>
</reference>
<evidence type="ECO:0000256" key="8">
    <source>
        <dbReference type="SAM" id="MobiDB-lite"/>
    </source>
</evidence>
<dbReference type="EMBL" id="JAFBMS010000076">
    <property type="protein sequence ID" value="KAG9338008.1"/>
    <property type="molecule type" value="Genomic_DNA"/>
</dbReference>
<evidence type="ECO:0000313" key="10">
    <source>
        <dbReference type="Proteomes" id="UP000824540"/>
    </source>
</evidence>
<evidence type="ECO:0000256" key="3">
    <source>
        <dbReference type="ARBA" id="ARBA00010964"/>
    </source>
</evidence>
<accession>A0A8T2NK85</accession>
<keyword evidence="7" id="KW-0472">Membrane</keyword>
<keyword evidence="5" id="KW-0217">Developmental protein</keyword>
<dbReference type="InterPro" id="IPR051192">
    <property type="entry name" value="Sprouty_domain"/>
</dbReference>
<name>A0A8T2NK85_9TELE</name>
<keyword evidence="10" id="KW-1185">Reference proteome</keyword>
<keyword evidence="6" id="KW-0963">Cytoplasm</keyword>
<organism evidence="9 10">
    <name type="scientific">Albula glossodonta</name>
    <name type="common">roundjaw bonefish</name>
    <dbReference type="NCBI Taxonomy" id="121402"/>
    <lineage>
        <taxon>Eukaryota</taxon>
        <taxon>Metazoa</taxon>
        <taxon>Chordata</taxon>
        <taxon>Craniata</taxon>
        <taxon>Vertebrata</taxon>
        <taxon>Euteleostomi</taxon>
        <taxon>Actinopterygii</taxon>
        <taxon>Neopterygii</taxon>
        <taxon>Teleostei</taxon>
        <taxon>Albuliformes</taxon>
        <taxon>Albulidae</taxon>
        <taxon>Albula</taxon>
    </lineage>
</organism>
<comment type="similarity">
    <text evidence="3">Belongs to the sprouty family.</text>
</comment>